<gene>
    <name evidence="2" type="ORF">ACE41H_21515</name>
</gene>
<organism evidence="2 3">
    <name type="scientific">Paenibacillus enshidis</name>
    <dbReference type="NCBI Taxonomy" id="1458439"/>
    <lineage>
        <taxon>Bacteria</taxon>
        <taxon>Bacillati</taxon>
        <taxon>Bacillota</taxon>
        <taxon>Bacilli</taxon>
        <taxon>Bacillales</taxon>
        <taxon>Paenibacillaceae</taxon>
        <taxon>Paenibacillus</taxon>
    </lineage>
</organism>
<dbReference type="RefSeq" id="WP_375357615.1">
    <property type="nucleotide sequence ID" value="NZ_JBHHMI010000029.1"/>
</dbReference>
<dbReference type="InterPro" id="IPR001387">
    <property type="entry name" value="Cro/C1-type_HTH"/>
</dbReference>
<dbReference type="SUPFAM" id="SSF47413">
    <property type="entry name" value="lambda repressor-like DNA-binding domains"/>
    <property type="match status" value="1"/>
</dbReference>
<dbReference type="Proteomes" id="UP001580346">
    <property type="component" value="Unassembled WGS sequence"/>
</dbReference>
<evidence type="ECO:0000313" key="3">
    <source>
        <dbReference type="Proteomes" id="UP001580346"/>
    </source>
</evidence>
<evidence type="ECO:0000313" key="2">
    <source>
        <dbReference type="EMBL" id="MFB5269343.1"/>
    </source>
</evidence>
<protein>
    <recommendedName>
        <fullName evidence="1">HTH cro/C1-type domain-containing protein</fullName>
    </recommendedName>
</protein>
<sequence>MELKYQKERRRKALMDLRRHAGKTQKEVAFMLELTLKEYREVEALNRTLNERRIEILAEYIEVPKEKIIALLTPMVNRKMAHRTELESD</sequence>
<dbReference type="EMBL" id="JBHHMI010000029">
    <property type="protein sequence ID" value="MFB5269343.1"/>
    <property type="molecule type" value="Genomic_DNA"/>
</dbReference>
<keyword evidence="3" id="KW-1185">Reference proteome</keyword>
<feature type="domain" description="HTH cro/C1-type" evidence="1">
    <location>
        <begin position="14"/>
        <end position="68"/>
    </location>
</feature>
<dbReference type="InterPro" id="IPR010982">
    <property type="entry name" value="Lambda_DNA-bd_dom_sf"/>
</dbReference>
<evidence type="ECO:0000259" key="1">
    <source>
        <dbReference type="PROSITE" id="PS50943"/>
    </source>
</evidence>
<dbReference type="PROSITE" id="PS50943">
    <property type="entry name" value="HTH_CROC1"/>
    <property type="match status" value="1"/>
</dbReference>
<reference evidence="2 3" key="1">
    <citation type="submission" date="2024-09" db="EMBL/GenBank/DDBJ databases">
        <title>Paenibacillus zeirhizospherea sp. nov., isolated from surface of the maize (Zea mays) roots in a horticulture field, Hungary.</title>
        <authorList>
            <person name="Marton D."/>
            <person name="Farkas M."/>
            <person name="Bedics A."/>
            <person name="Toth E."/>
            <person name="Tancsics A."/>
            <person name="Boka K."/>
            <person name="Maroti G."/>
            <person name="Kriszt B."/>
            <person name="Cserhati M."/>
        </authorList>
    </citation>
    <scope>NUCLEOTIDE SEQUENCE [LARGE SCALE GENOMIC DNA]</scope>
    <source>
        <strain evidence="2 3">KCTC 33519</strain>
    </source>
</reference>
<name>A0ABV5AYP5_9BACL</name>
<comment type="caution">
    <text evidence="2">The sequence shown here is derived from an EMBL/GenBank/DDBJ whole genome shotgun (WGS) entry which is preliminary data.</text>
</comment>
<accession>A0ABV5AYP5</accession>
<proteinExistence type="predicted"/>